<evidence type="ECO:0000313" key="1">
    <source>
        <dbReference type="EMBL" id="AWY06705.1"/>
    </source>
</evidence>
<name>A0A2Z4Q9X5_9CAUD</name>
<dbReference type="GeneID" id="54993754"/>
<organism evidence="1 2">
    <name type="scientific">Microbacterium phage Zeta1847</name>
    <dbReference type="NCBI Taxonomy" id="2201444"/>
    <lineage>
        <taxon>Viruses</taxon>
        <taxon>Duplodnaviria</taxon>
        <taxon>Heunggongvirae</taxon>
        <taxon>Uroviricota</taxon>
        <taxon>Caudoviricetes</taxon>
        <taxon>Casidaviridae</taxon>
        <taxon>Zetavirus</taxon>
        <taxon>Zetavirus zeta1847</taxon>
    </lineage>
</organism>
<dbReference type="RefSeq" id="YP_009803194.1">
    <property type="nucleotide sequence ID" value="NC_047992.1"/>
</dbReference>
<dbReference type="EMBL" id="MH271320">
    <property type="protein sequence ID" value="AWY06705.1"/>
    <property type="molecule type" value="Genomic_DNA"/>
</dbReference>
<protein>
    <submittedName>
        <fullName evidence="1">Uncharacterized protein</fullName>
    </submittedName>
</protein>
<keyword evidence="2" id="KW-1185">Reference proteome</keyword>
<dbReference type="KEGG" id="vg:54993754"/>
<proteinExistence type="predicted"/>
<dbReference type="Proteomes" id="UP000251243">
    <property type="component" value="Segment"/>
</dbReference>
<accession>A0A2Z4Q9X5</accession>
<gene>
    <name evidence="1" type="primary">71</name>
    <name evidence="1" type="ORF">SEA_ZETA1847_71</name>
</gene>
<evidence type="ECO:0000313" key="2">
    <source>
        <dbReference type="Proteomes" id="UP000251243"/>
    </source>
</evidence>
<sequence length="90" mass="9701">MFTRVYAVGMTNTTPRITAALIRDLEANVARLAEEVKAAGVRVSAALYAEHRAALDHMLNARNALGVAAYYERLAITEAANARRFAPIGA</sequence>
<reference evidence="2" key="1">
    <citation type="submission" date="2018-04" db="EMBL/GenBank/DDBJ databases">
        <authorList>
            <person name="Go L.Y."/>
            <person name="Mitchell J.A."/>
        </authorList>
    </citation>
    <scope>NUCLEOTIDE SEQUENCE [LARGE SCALE GENOMIC DNA]</scope>
</reference>